<protein>
    <recommendedName>
        <fullName evidence="3">Four helix bundle protein</fullName>
    </recommendedName>
</protein>
<dbReference type="Gene3D" id="1.20.1440.60">
    <property type="entry name" value="23S rRNA-intervening sequence"/>
    <property type="match status" value="1"/>
</dbReference>
<dbReference type="EMBL" id="MGAF01000042">
    <property type="protein sequence ID" value="OGK39896.1"/>
    <property type="molecule type" value="Genomic_DNA"/>
</dbReference>
<proteinExistence type="predicted"/>
<sequence length="129" mass="15009">MKITKFQDLEIWQLAIDLVILVYKLSNGVKFTRDFGLRDQVRRAVVSIVSNIAEGFEMNNNNDFIRFLRIAKGSTGEVKTQLIIAWRLNYISEAEFKDVLAKLDMLSLKIGKFISYLLSKRKNKEFTTR</sequence>
<dbReference type="STRING" id="1802055.A3A74_05430"/>
<dbReference type="InterPro" id="IPR036583">
    <property type="entry name" value="23S_rRNA_IVS_sf"/>
</dbReference>
<gene>
    <name evidence="1" type="ORF">A3A74_05430</name>
</gene>
<evidence type="ECO:0000313" key="2">
    <source>
        <dbReference type="Proteomes" id="UP000179270"/>
    </source>
</evidence>
<reference evidence="1 2" key="1">
    <citation type="journal article" date="2016" name="Nat. Commun.">
        <title>Thousands of microbial genomes shed light on interconnected biogeochemical processes in an aquifer system.</title>
        <authorList>
            <person name="Anantharaman K."/>
            <person name="Brown C.T."/>
            <person name="Hug L.A."/>
            <person name="Sharon I."/>
            <person name="Castelle C.J."/>
            <person name="Probst A.J."/>
            <person name="Thomas B.C."/>
            <person name="Singh A."/>
            <person name="Wilkins M.J."/>
            <person name="Karaoz U."/>
            <person name="Brodie E.L."/>
            <person name="Williams K.H."/>
            <person name="Hubbard S.S."/>
            <person name="Banfield J.F."/>
        </authorList>
    </citation>
    <scope>NUCLEOTIDE SEQUENCE [LARGE SCALE GENOMIC DNA]</scope>
</reference>
<organism evidence="1 2">
    <name type="scientific">Candidatus Roizmanbacteria bacterium RIFCSPLOWO2_01_FULL_35_13</name>
    <dbReference type="NCBI Taxonomy" id="1802055"/>
    <lineage>
        <taxon>Bacteria</taxon>
        <taxon>Candidatus Roizmaniibacteriota</taxon>
    </lineage>
</organism>
<evidence type="ECO:0008006" key="3">
    <source>
        <dbReference type="Google" id="ProtNLM"/>
    </source>
</evidence>
<accession>A0A1F7I948</accession>
<dbReference type="AlphaFoldDB" id="A0A1F7I948"/>
<dbReference type="Pfam" id="PF05635">
    <property type="entry name" value="23S_rRNA_IVP"/>
    <property type="match status" value="1"/>
</dbReference>
<name>A0A1F7I948_9BACT</name>
<dbReference type="PANTHER" id="PTHR38471:SF2">
    <property type="entry name" value="FOUR HELIX BUNDLE PROTEIN"/>
    <property type="match status" value="1"/>
</dbReference>
<dbReference type="PANTHER" id="PTHR38471">
    <property type="entry name" value="FOUR HELIX BUNDLE PROTEIN"/>
    <property type="match status" value="1"/>
</dbReference>
<evidence type="ECO:0000313" key="1">
    <source>
        <dbReference type="EMBL" id="OGK39896.1"/>
    </source>
</evidence>
<dbReference type="Proteomes" id="UP000179270">
    <property type="component" value="Unassembled WGS sequence"/>
</dbReference>
<dbReference type="InterPro" id="IPR012657">
    <property type="entry name" value="23S_rRNA-intervening_sequence"/>
</dbReference>
<dbReference type="SUPFAM" id="SSF158446">
    <property type="entry name" value="IVS-encoded protein-like"/>
    <property type="match status" value="1"/>
</dbReference>
<dbReference type="NCBIfam" id="TIGR02436">
    <property type="entry name" value="four helix bundle protein"/>
    <property type="match status" value="1"/>
</dbReference>
<comment type="caution">
    <text evidence="1">The sequence shown here is derived from an EMBL/GenBank/DDBJ whole genome shotgun (WGS) entry which is preliminary data.</text>
</comment>
<dbReference type="CDD" id="cd16377">
    <property type="entry name" value="23S_rRNA_IVP_like"/>
    <property type="match status" value="1"/>
</dbReference>